<protein>
    <recommendedName>
        <fullName evidence="2">Aminotransferase class V domain-containing protein</fullName>
    </recommendedName>
</protein>
<dbReference type="Pfam" id="PF00266">
    <property type="entry name" value="Aminotran_5"/>
    <property type="match status" value="1"/>
</dbReference>
<accession>A0AA39R4E6</accession>
<dbReference type="SUPFAM" id="SSF53383">
    <property type="entry name" value="PLP-dependent transferases"/>
    <property type="match status" value="1"/>
</dbReference>
<feature type="domain" description="Aminotransferase class V" evidence="2">
    <location>
        <begin position="70"/>
        <end position="250"/>
    </location>
</feature>
<sequence length="448" mass="49735">MGDTGVGSSTCPFGRPIRDAHFLFAPTYTPLNHGAFGTYPKSVQKRLHECQALSEARPDYFVRYQYPPMLDKSRAAMAQFLGLPVDEVVFVPNATTAINVVLSNLRYKKGDVILHLSTVYGAVEKTIQYLCETTEVDDINVAVQYPIDDGFLVSLFRAGIQSVKSQGKTVKIAVFDTISSLPGVRVPWERLVEVCKDEGVLSMVDGAHGVGHIGLDLAKVQPDFFASNCHKWLYVPRGCAVFHVPKRNQHLIRTSLPTSHGFDPLPREGGQEIVNPLMIAGPSKSNFVMLFEFVATLDVSPYLCIEEALKFRRDVCGGEEGIVTYCERLSNEGGDKIAEILSTEVMENGEKSLARCAMTNVRLPLIIGDGPGEIPRKNTLAVAIWMTEILAKVHDVYLPAFIHADAFWVRLSGQIYLELEDCIRGARILRDLCERARGGEYLKDQKRE</sequence>
<dbReference type="Gene3D" id="3.40.640.10">
    <property type="entry name" value="Type I PLP-dependent aspartate aminotransferase-like (Major domain)"/>
    <property type="match status" value="1"/>
</dbReference>
<dbReference type="PANTHER" id="PTHR43092">
    <property type="entry name" value="L-CYSTEINE DESULFHYDRASE"/>
    <property type="match status" value="1"/>
</dbReference>
<comment type="caution">
    <text evidence="3">The sequence shown here is derived from an EMBL/GenBank/DDBJ whole genome shotgun (WGS) entry which is preliminary data.</text>
</comment>
<evidence type="ECO:0000259" key="2">
    <source>
        <dbReference type="Pfam" id="PF00266"/>
    </source>
</evidence>
<organism evidence="3 4">
    <name type="scientific">Cladonia borealis</name>
    <dbReference type="NCBI Taxonomy" id="184061"/>
    <lineage>
        <taxon>Eukaryota</taxon>
        <taxon>Fungi</taxon>
        <taxon>Dikarya</taxon>
        <taxon>Ascomycota</taxon>
        <taxon>Pezizomycotina</taxon>
        <taxon>Lecanoromycetes</taxon>
        <taxon>OSLEUM clade</taxon>
        <taxon>Lecanoromycetidae</taxon>
        <taxon>Lecanorales</taxon>
        <taxon>Lecanorineae</taxon>
        <taxon>Cladoniaceae</taxon>
        <taxon>Cladonia</taxon>
    </lineage>
</organism>
<dbReference type="InterPro" id="IPR000192">
    <property type="entry name" value="Aminotrans_V_dom"/>
</dbReference>
<reference evidence="3" key="1">
    <citation type="submission" date="2023-03" db="EMBL/GenBank/DDBJ databases">
        <title>Complete genome of Cladonia borealis.</title>
        <authorList>
            <person name="Park H."/>
        </authorList>
    </citation>
    <scope>NUCLEOTIDE SEQUENCE</scope>
    <source>
        <strain evidence="3">ANT050790</strain>
    </source>
</reference>
<name>A0AA39R4E6_9LECA</name>
<evidence type="ECO:0000256" key="1">
    <source>
        <dbReference type="ARBA" id="ARBA00022898"/>
    </source>
</evidence>
<evidence type="ECO:0000313" key="3">
    <source>
        <dbReference type="EMBL" id="KAK0513624.1"/>
    </source>
</evidence>
<dbReference type="InterPro" id="IPR015424">
    <property type="entry name" value="PyrdxlP-dep_Trfase"/>
</dbReference>
<dbReference type="AlphaFoldDB" id="A0AA39R4E6"/>
<evidence type="ECO:0000313" key="4">
    <source>
        <dbReference type="Proteomes" id="UP001166286"/>
    </source>
</evidence>
<dbReference type="PANTHER" id="PTHR43092:SF2">
    <property type="entry name" value="HERCYNYLCYSTEINE SULFOXIDE LYASE"/>
    <property type="match status" value="1"/>
</dbReference>
<dbReference type="Proteomes" id="UP001166286">
    <property type="component" value="Unassembled WGS sequence"/>
</dbReference>
<dbReference type="EMBL" id="JAFEKC020000007">
    <property type="protein sequence ID" value="KAK0513624.1"/>
    <property type="molecule type" value="Genomic_DNA"/>
</dbReference>
<dbReference type="InterPro" id="IPR015421">
    <property type="entry name" value="PyrdxlP-dep_Trfase_major"/>
</dbReference>
<proteinExistence type="predicted"/>
<gene>
    <name evidence="3" type="ORF">JMJ35_003988</name>
</gene>
<keyword evidence="4" id="KW-1185">Reference proteome</keyword>
<keyword evidence="1" id="KW-0663">Pyridoxal phosphate</keyword>